<dbReference type="Pfam" id="PF01464">
    <property type="entry name" value="SLT"/>
    <property type="match status" value="1"/>
</dbReference>
<name>A0A5M6IY83_9PROT</name>
<evidence type="ECO:0000256" key="5">
    <source>
        <dbReference type="SAM" id="SignalP"/>
    </source>
</evidence>
<dbReference type="InterPro" id="IPR001638">
    <property type="entry name" value="Solute-binding_3/MltF_N"/>
</dbReference>
<comment type="similarity">
    <text evidence="2">Belongs to the transglycosylase Slt family.</text>
</comment>
<evidence type="ECO:0000256" key="2">
    <source>
        <dbReference type="ARBA" id="ARBA00007734"/>
    </source>
</evidence>
<keyword evidence="8" id="KW-1185">Reference proteome</keyword>
<dbReference type="InterPro" id="IPR023346">
    <property type="entry name" value="Lysozyme-like_dom_sf"/>
</dbReference>
<evidence type="ECO:0000313" key="7">
    <source>
        <dbReference type="EMBL" id="KAA5612919.1"/>
    </source>
</evidence>
<keyword evidence="5" id="KW-0732">Signal</keyword>
<dbReference type="SUPFAM" id="SSF53955">
    <property type="entry name" value="Lysozyme-like"/>
    <property type="match status" value="1"/>
</dbReference>
<dbReference type="Pfam" id="PF00497">
    <property type="entry name" value="SBP_bac_3"/>
    <property type="match status" value="1"/>
</dbReference>
<evidence type="ECO:0000256" key="1">
    <source>
        <dbReference type="ARBA" id="ARBA00004339"/>
    </source>
</evidence>
<evidence type="ECO:0000256" key="4">
    <source>
        <dbReference type="ARBA" id="ARBA00023237"/>
    </source>
</evidence>
<accession>A0A5M6IY83</accession>
<organism evidence="7 8">
    <name type="scientific">Rhodovastum atsumiense</name>
    <dbReference type="NCBI Taxonomy" id="504468"/>
    <lineage>
        <taxon>Bacteria</taxon>
        <taxon>Pseudomonadati</taxon>
        <taxon>Pseudomonadota</taxon>
        <taxon>Alphaproteobacteria</taxon>
        <taxon>Acetobacterales</taxon>
        <taxon>Acetobacteraceae</taxon>
        <taxon>Rhodovastum</taxon>
    </lineage>
</organism>
<comment type="subcellular location">
    <subcellularLocation>
        <location evidence="1">Cell outer membrane</location>
        <topology evidence="1">Peripheral membrane protein</topology>
    </subcellularLocation>
</comment>
<dbReference type="CDD" id="cd13403">
    <property type="entry name" value="MLTF-like"/>
    <property type="match status" value="1"/>
</dbReference>
<comment type="similarity">
    <text evidence="3">Belongs to the virb1 family.</text>
</comment>
<dbReference type="SMART" id="SM00062">
    <property type="entry name" value="PBPb"/>
    <property type="match status" value="1"/>
</dbReference>
<dbReference type="Proteomes" id="UP000325255">
    <property type="component" value="Unassembled WGS sequence"/>
</dbReference>
<evidence type="ECO:0000256" key="3">
    <source>
        <dbReference type="ARBA" id="ARBA00009387"/>
    </source>
</evidence>
<gene>
    <name evidence="7" type="ORF">F1189_07740</name>
</gene>
<dbReference type="PANTHER" id="PTHR37423:SF2">
    <property type="entry name" value="MEMBRANE-BOUND LYTIC MUREIN TRANSGLYCOSYLASE C"/>
    <property type="match status" value="1"/>
</dbReference>
<evidence type="ECO:0000313" key="8">
    <source>
        <dbReference type="Proteomes" id="UP000325255"/>
    </source>
</evidence>
<dbReference type="OrthoDB" id="9815002at2"/>
<feature type="chain" id="PRO_5024339318" evidence="5">
    <location>
        <begin position="28"/>
        <end position="484"/>
    </location>
</feature>
<dbReference type="PANTHER" id="PTHR37423">
    <property type="entry name" value="SOLUBLE LYTIC MUREIN TRANSGLYCOSYLASE-RELATED"/>
    <property type="match status" value="1"/>
</dbReference>
<dbReference type="Gene3D" id="1.10.530.10">
    <property type="match status" value="1"/>
</dbReference>
<dbReference type="RefSeq" id="WP_150040147.1">
    <property type="nucleotide sequence ID" value="NZ_OW485601.1"/>
</dbReference>
<dbReference type="Gene3D" id="3.40.190.10">
    <property type="entry name" value="Periplasmic binding protein-like II"/>
    <property type="match status" value="2"/>
</dbReference>
<dbReference type="AlphaFoldDB" id="A0A5M6IY83"/>
<dbReference type="EMBL" id="VWPK01000009">
    <property type="protein sequence ID" value="KAA5612919.1"/>
    <property type="molecule type" value="Genomic_DNA"/>
</dbReference>
<keyword evidence="4" id="KW-0998">Cell outer membrane</keyword>
<protein>
    <submittedName>
        <fullName evidence="7">Transporter substrate-binding domain-containing protein</fullName>
    </submittedName>
</protein>
<evidence type="ECO:0000259" key="6">
    <source>
        <dbReference type="SMART" id="SM00062"/>
    </source>
</evidence>
<proteinExistence type="inferred from homology"/>
<feature type="domain" description="Solute-binding protein family 3/N-terminal" evidence="6">
    <location>
        <begin position="53"/>
        <end position="291"/>
    </location>
</feature>
<dbReference type="InterPro" id="IPR008258">
    <property type="entry name" value="Transglycosylase_SLT_dom_1"/>
</dbReference>
<keyword evidence="4" id="KW-0472">Membrane</keyword>
<dbReference type="GO" id="GO:0009279">
    <property type="term" value="C:cell outer membrane"/>
    <property type="evidence" value="ECO:0007669"/>
    <property type="project" value="UniProtKB-SubCell"/>
</dbReference>
<sequence length="484" mass="53491">MPLTRRHTIASLAAIAGPLGAPLAAHARPQVTHLDIGSQPDTRDFEAVLQRGNLRLLVPYSRTLFTEDRGNFHGLLATGAEALEDWLRERYPAVRKTLIVSLHPVSRDRLLPDLIAGHGDIAAGEITVTPERESLVAFSIPTRVGVREIVLTQAGETPMAAPEDLSGRRIAACPGTTPYESVRALNDRLQTAGRAPAVLLDLPATLEAEDMMEMLSAGLLPAIPAETWMFEAWKRVIPGLMAHPSVVLRTDARLACAVRPGNPRLLEVLNAFLLSVSGSLDSLYSRERAIVQEVVHLHAATTPAELQKFNATLALFQRYAPEYGFDELMLLAQGYQESKLDQTLRSSAGAIGLMQLLPATGAAMKVGDIREPGPNVHAGAKYLRQLLDVYLSDASFDEQNRTLFAFACYNAGPNRIARLRREAEQEGLDPNLWFDHVERIAARRIGQETVRYVRNIYKYYIGYRLVLERRQTTDATRARFSPPQ</sequence>
<feature type="signal peptide" evidence="5">
    <location>
        <begin position="1"/>
        <end position="27"/>
    </location>
</feature>
<reference evidence="7 8" key="1">
    <citation type="submission" date="2019-09" db="EMBL/GenBank/DDBJ databases">
        <title>Genome sequence of Rhodovastum atsumiense, a diverse member of the Acetobacteraceae family of non-sulfur purple photosynthetic bacteria.</title>
        <authorList>
            <person name="Meyer T."/>
            <person name="Kyndt J."/>
        </authorList>
    </citation>
    <scope>NUCLEOTIDE SEQUENCE [LARGE SCALE GENOMIC DNA]</scope>
    <source>
        <strain evidence="7 8">DSM 21279</strain>
    </source>
</reference>
<dbReference type="SUPFAM" id="SSF53850">
    <property type="entry name" value="Periplasmic binding protein-like II"/>
    <property type="match status" value="1"/>
</dbReference>
<comment type="caution">
    <text evidence="7">The sequence shown here is derived from an EMBL/GenBank/DDBJ whole genome shotgun (WGS) entry which is preliminary data.</text>
</comment>